<dbReference type="SUPFAM" id="SSF48029">
    <property type="entry name" value="FliG"/>
    <property type="match status" value="2"/>
</dbReference>
<evidence type="ECO:0000256" key="23">
    <source>
        <dbReference type="SAM" id="Coils"/>
    </source>
</evidence>
<protein>
    <recommendedName>
        <fullName evidence="7">Flagellar motor switch protein FliG</fullName>
    </recommendedName>
</protein>
<dbReference type="GO" id="GO:0005737">
    <property type="term" value="C:cytoplasm"/>
    <property type="evidence" value="ECO:0007669"/>
    <property type="project" value="UniProtKB-SubCell"/>
</dbReference>
<dbReference type="PANTHER" id="PTHR30534:SF0">
    <property type="entry name" value="FLAGELLAR MOTOR SWITCH PROTEIN FLIG"/>
    <property type="match status" value="1"/>
</dbReference>
<evidence type="ECO:0000256" key="13">
    <source>
        <dbReference type="ARBA" id="ARBA00022741"/>
    </source>
</evidence>
<evidence type="ECO:0000256" key="9">
    <source>
        <dbReference type="ARBA" id="ARBA00022475"/>
    </source>
</evidence>
<evidence type="ECO:0000256" key="20">
    <source>
        <dbReference type="ARBA" id="ARBA00023136"/>
    </source>
</evidence>
<dbReference type="AlphaFoldDB" id="A0A7R9JCN1"/>
<dbReference type="PANTHER" id="PTHR30534">
    <property type="entry name" value="FLAGELLAR MOTOR SWITCH PROTEIN FLIG"/>
    <property type="match status" value="1"/>
</dbReference>
<evidence type="ECO:0000256" key="22">
    <source>
        <dbReference type="ARBA" id="ARBA00034006"/>
    </source>
</evidence>
<sequence length="942" mass="103403">MTIGEERAAEVFKHLNQREVQHLSAAMANMRQVSHKQLTEVLREFEADAEQFAALSLNSNEYLRSVLTRALGEERASSLLEDILETRETTSGMETLNFMEPQAAADLIRDEHPQIIATILVHLKRAQAADIVALFDERLRHDVMLRIATFGGVQPAALAELTEVLNGLLDGTNLKRAKMGGVRTAAEIINLMKTQQEEAVIEAVRDFDGELAQKIIDEMFLFENLVAVDDRSIQRLLQEVESEQLLVALKGAEQPLREKFLKNMSARAADILRDDLANRGPVRMSAVENEQKAILLVVRRLAESGEMLWQPTDLGRFDEPAEPELQPEIYETEDGVDEQQQQLERLQQQMRKEAQGQGYNEGYQQGVTEGQKAGYDAGFQQGLADAQQQQAPLQARMQQLVTEFQNTLESLDSVIAARLMQLALEAARSVIGQATTVDGTALLRQIQGLLQQEPMFSGKPQLRVHPDDLQRIEQTLGPTLDLHGWRLIADSTLHPGGCKLSAEDGDLDASVQPVRRYGRLTRATGLVLEATGLQLPLGATCVIERNDGKTISEIESEVVGFNGQKLLMMPLEEVDGILPGARVYARQNGENPQAGKQMMLGPELLGRVLDGSGRPLDGMPSPDTGYRAPLNTPPFNPLQRTPITDVLDTGVRAINALLTVGRGQRMGLFAGSGVGKSVLLGMMARYTKADVIVVGLIGERGREVKDFIENILGAEGRARSVVIAAPADVSPLLRMQGAAYATRIAEDFRDRGKHVLLIMDSLTRYAMAQREIALAIGEPPATKGYPPSVFAKLPALVERAGNGIDGGGSITAFYTVLTEGDDQQDPIADSARAILDGHIVLSRRLGEAGHYPAIDIEASISRAMTSLIDENHYARVRQFKQLLSSFQRNRDLVSVGAYAAGSDPMLDKAITLYPQMEAFLQQGIFERSDYDDASLHLHALFG</sequence>
<dbReference type="InterPro" id="IPR000194">
    <property type="entry name" value="ATPase_F1/V1/A1_a/bsu_nucl-bd"/>
</dbReference>
<keyword evidence="10" id="KW-0963">Cytoplasm</keyword>
<evidence type="ECO:0000259" key="24">
    <source>
        <dbReference type="SMART" id="SM00382"/>
    </source>
</evidence>
<dbReference type="Pfam" id="PF01706">
    <property type="entry name" value="FliG_C"/>
    <property type="match status" value="1"/>
</dbReference>
<keyword evidence="21" id="KW-0975">Bacterial flagellum</keyword>
<keyword evidence="14" id="KW-0283">Flagellar rotation</keyword>
<dbReference type="GO" id="GO:0006935">
    <property type="term" value="P:chemotaxis"/>
    <property type="evidence" value="ECO:0007669"/>
    <property type="project" value="UniProtKB-KW"/>
</dbReference>
<feature type="coiled-coil region" evidence="23">
    <location>
        <begin position="329"/>
        <end position="356"/>
    </location>
</feature>
<dbReference type="CDD" id="cd18117">
    <property type="entry name" value="ATP-synt_flagellum-secretory_path_III_N"/>
    <property type="match status" value="1"/>
</dbReference>
<dbReference type="InterPro" id="IPR020005">
    <property type="entry name" value="FliI_clade1"/>
</dbReference>
<evidence type="ECO:0000256" key="7">
    <source>
        <dbReference type="ARBA" id="ARBA00021870"/>
    </source>
</evidence>
<evidence type="ECO:0000256" key="19">
    <source>
        <dbReference type="ARBA" id="ARBA00023065"/>
    </source>
</evidence>
<evidence type="ECO:0000256" key="12">
    <source>
        <dbReference type="ARBA" id="ARBA00022519"/>
    </source>
</evidence>
<dbReference type="SMART" id="SM00382">
    <property type="entry name" value="AAA"/>
    <property type="match status" value="1"/>
</dbReference>
<evidence type="ECO:0000256" key="18">
    <source>
        <dbReference type="ARBA" id="ARBA00022967"/>
    </source>
</evidence>
<dbReference type="NCBIfam" id="TIGR01026">
    <property type="entry name" value="fliI_yscN"/>
    <property type="match status" value="1"/>
</dbReference>
<evidence type="ECO:0000256" key="14">
    <source>
        <dbReference type="ARBA" id="ARBA00022779"/>
    </source>
</evidence>
<dbReference type="InterPro" id="IPR032779">
    <property type="entry name" value="FliG_M"/>
</dbReference>
<keyword evidence="19" id="KW-0406">Ion transport</keyword>
<keyword evidence="9" id="KW-1003">Cell membrane</keyword>
<dbReference type="InterPro" id="IPR023087">
    <property type="entry name" value="Flg_Motor_Flig_C"/>
</dbReference>
<dbReference type="FunFam" id="1.10.220.30:FF:000002">
    <property type="entry name" value="Flagellar motor switch protein FliG"/>
    <property type="match status" value="1"/>
</dbReference>
<dbReference type="InterPro" id="IPR005714">
    <property type="entry name" value="ATPase_T3SS_FliI/YscN"/>
</dbReference>
<evidence type="ECO:0000256" key="21">
    <source>
        <dbReference type="ARBA" id="ARBA00023143"/>
    </source>
</evidence>
<comment type="subcellular location">
    <subcellularLocation>
        <location evidence="1">Bacterial flagellum basal body</location>
    </subcellularLocation>
    <subcellularLocation>
        <location evidence="3">Cell inner membrane</location>
        <topology evidence="3">Peripheral membrane protein</topology>
    </subcellularLocation>
    <subcellularLocation>
        <location evidence="2">Cell membrane</location>
        <topology evidence="2">Peripheral membrane protein</topology>
        <orientation evidence="2">Cytoplasmic side</orientation>
    </subcellularLocation>
    <subcellularLocation>
        <location evidence="4">Cytoplasm</location>
    </subcellularLocation>
</comment>
<evidence type="ECO:0000256" key="11">
    <source>
        <dbReference type="ARBA" id="ARBA00022500"/>
    </source>
</evidence>
<keyword evidence="23" id="KW-0175">Coiled coil</keyword>
<accession>A0A7R9JCN1</accession>
<dbReference type="InterPro" id="IPR003593">
    <property type="entry name" value="AAA+_ATPase"/>
</dbReference>
<dbReference type="InterPro" id="IPR011002">
    <property type="entry name" value="FliG_a-hlx"/>
</dbReference>
<comment type="catalytic activity">
    <reaction evidence="22">
        <text>ATP + H2O + cellular proteinSide 1 = ADP + phosphate + cellular proteinSide 2.</text>
        <dbReference type="EC" id="7.4.2.8"/>
    </reaction>
</comment>
<reference evidence="25" key="1">
    <citation type="submission" date="2020-11" db="EMBL/GenBank/DDBJ databases">
        <authorList>
            <person name="Tran Van P."/>
        </authorList>
    </citation>
    <scope>NUCLEOTIDE SEQUENCE</scope>
</reference>
<keyword evidence="16" id="KW-0067">ATP-binding</keyword>
<dbReference type="NCBIfam" id="TIGR03496">
    <property type="entry name" value="FliI_clade1"/>
    <property type="match status" value="1"/>
</dbReference>
<feature type="domain" description="AAA+ ATPase" evidence="24">
    <location>
        <begin position="662"/>
        <end position="845"/>
    </location>
</feature>
<dbReference type="Pfam" id="PF18269">
    <property type="entry name" value="T3SS_ATPase_C"/>
    <property type="match status" value="1"/>
</dbReference>
<dbReference type="EMBL" id="OE184803">
    <property type="protein sequence ID" value="CAD7576880.1"/>
    <property type="molecule type" value="Genomic_DNA"/>
</dbReference>
<evidence type="ECO:0000256" key="2">
    <source>
        <dbReference type="ARBA" id="ARBA00004413"/>
    </source>
</evidence>
<comment type="similarity">
    <text evidence="6">Belongs to the FliG family.</text>
</comment>
<organism evidence="25">
    <name type="scientific">Timema californicum</name>
    <name type="common">California timema</name>
    <name type="synonym">Walking stick</name>
    <dbReference type="NCBI Taxonomy" id="61474"/>
    <lineage>
        <taxon>Eukaryota</taxon>
        <taxon>Metazoa</taxon>
        <taxon>Ecdysozoa</taxon>
        <taxon>Arthropoda</taxon>
        <taxon>Hexapoda</taxon>
        <taxon>Insecta</taxon>
        <taxon>Pterygota</taxon>
        <taxon>Neoptera</taxon>
        <taxon>Polyneoptera</taxon>
        <taxon>Phasmatodea</taxon>
        <taxon>Timematodea</taxon>
        <taxon>Timematoidea</taxon>
        <taxon>Timematidae</taxon>
        <taxon>Timema</taxon>
    </lineage>
</organism>
<evidence type="ECO:0000256" key="6">
    <source>
        <dbReference type="ARBA" id="ARBA00010299"/>
    </source>
</evidence>
<evidence type="ECO:0000256" key="5">
    <source>
        <dbReference type="ARBA" id="ARBA00008936"/>
    </source>
</evidence>
<keyword evidence="13" id="KW-0547">Nucleotide-binding</keyword>
<dbReference type="NCBIfam" id="TIGR00207">
    <property type="entry name" value="fliG"/>
    <property type="match status" value="1"/>
</dbReference>
<evidence type="ECO:0000313" key="25">
    <source>
        <dbReference type="EMBL" id="CAD7576880.1"/>
    </source>
</evidence>
<dbReference type="CDD" id="cd18114">
    <property type="entry name" value="ATP-synt_flagellum-secretory_path_III_C"/>
    <property type="match status" value="1"/>
</dbReference>
<dbReference type="GO" id="GO:0003774">
    <property type="term" value="F:cytoskeletal motor activity"/>
    <property type="evidence" value="ECO:0007669"/>
    <property type="project" value="InterPro"/>
</dbReference>
<dbReference type="SUPFAM" id="SSF52540">
    <property type="entry name" value="P-loop containing nucleoside triphosphate hydrolases"/>
    <property type="match status" value="1"/>
</dbReference>
<dbReference type="FunFam" id="3.40.50.12240:FF:000002">
    <property type="entry name" value="Flagellum-specific ATP synthase FliI"/>
    <property type="match status" value="1"/>
</dbReference>
<keyword evidence="17" id="KW-0653">Protein transport</keyword>
<gene>
    <name evidence="25" type="ORF">TCMB3V08_LOCUS9440</name>
</gene>
<evidence type="ECO:0000256" key="8">
    <source>
        <dbReference type="ARBA" id="ARBA00022448"/>
    </source>
</evidence>
<dbReference type="InterPro" id="IPR028263">
    <property type="entry name" value="FliG_N"/>
</dbReference>
<dbReference type="PRINTS" id="PR00954">
    <property type="entry name" value="FLGMOTORFLIG"/>
</dbReference>
<dbReference type="Gene3D" id="3.40.50.12240">
    <property type="match status" value="1"/>
</dbReference>
<evidence type="ECO:0000256" key="10">
    <source>
        <dbReference type="ARBA" id="ARBA00022490"/>
    </source>
</evidence>
<dbReference type="GO" id="GO:0008564">
    <property type="term" value="F:protein-exporting ATPase activity"/>
    <property type="evidence" value="ECO:0007669"/>
    <property type="project" value="UniProtKB-EC"/>
</dbReference>
<evidence type="ECO:0000256" key="1">
    <source>
        <dbReference type="ARBA" id="ARBA00004117"/>
    </source>
</evidence>
<keyword evidence="20" id="KW-0472">Membrane</keyword>
<proteinExistence type="inferred from homology"/>
<dbReference type="Pfam" id="PF02108">
    <property type="entry name" value="FliH"/>
    <property type="match status" value="1"/>
</dbReference>
<dbReference type="GO" id="GO:1902600">
    <property type="term" value="P:proton transmembrane transport"/>
    <property type="evidence" value="ECO:0007669"/>
    <property type="project" value="UniProtKB-KW"/>
</dbReference>
<evidence type="ECO:0000256" key="17">
    <source>
        <dbReference type="ARBA" id="ARBA00022927"/>
    </source>
</evidence>
<evidence type="ECO:0000256" key="16">
    <source>
        <dbReference type="ARBA" id="ARBA00022840"/>
    </source>
</evidence>
<dbReference type="NCBIfam" id="NF004266">
    <property type="entry name" value="PRK05687.1-1"/>
    <property type="match status" value="1"/>
</dbReference>
<dbReference type="InterPro" id="IPR020003">
    <property type="entry name" value="ATPase_a/bsu_AS"/>
</dbReference>
<keyword evidence="12" id="KW-0997">Cell inner membrane</keyword>
<dbReference type="Gene3D" id="1.10.220.30">
    <property type="match status" value="3"/>
</dbReference>
<dbReference type="GO" id="GO:0016887">
    <property type="term" value="F:ATP hydrolysis activity"/>
    <property type="evidence" value="ECO:0007669"/>
    <property type="project" value="InterPro"/>
</dbReference>
<dbReference type="PROSITE" id="PS00152">
    <property type="entry name" value="ATPASE_ALPHA_BETA"/>
    <property type="match status" value="1"/>
</dbReference>
<dbReference type="InterPro" id="IPR027417">
    <property type="entry name" value="P-loop_NTPase"/>
</dbReference>
<keyword evidence="18" id="KW-1278">Translocase</keyword>
<dbReference type="InterPro" id="IPR040627">
    <property type="entry name" value="T3SS_ATPase_C"/>
</dbReference>
<dbReference type="Pfam" id="PF00006">
    <property type="entry name" value="ATP-synt_ab"/>
    <property type="match status" value="1"/>
</dbReference>
<dbReference type="GO" id="GO:0030254">
    <property type="term" value="P:protein secretion by the type III secretion system"/>
    <property type="evidence" value="ECO:0007669"/>
    <property type="project" value="InterPro"/>
</dbReference>
<comment type="similarity">
    <text evidence="5">Belongs to the ATPase alpha/beta chains family.</text>
</comment>
<evidence type="ECO:0000256" key="3">
    <source>
        <dbReference type="ARBA" id="ARBA00004417"/>
    </source>
</evidence>
<dbReference type="FunFam" id="1.10.220.30:FF:000001">
    <property type="entry name" value="Flagellar motor switch protein FliG"/>
    <property type="match status" value="1"/>
</dbReference>
<dbReference type="GO" id="GO:0005524">
    <property type="term" value="F:ATP binding"/>
    <property type="evidence" value="ECO:0007669"/>
    <property type="project" value="UniProtKB-KW"/>
</dbReference>
<dbReference type="Pfam" id="PF14842">
    <property type="entry name" value="FliG_N"/>
    <property type="match status" value="1"/>
</dbReference>
<dbReference type="Pfam" id="PF14841">
    <property type="entry name" value="FliG_M"/>
    <property type="match status" value="1"/>
</dbReference>
<keyword evidence="11" id="KW-0145">Chemotaxis</keyword>
<evidence type="ECO:0000256" key="4">
    <source>
        <dbReference type="ARBA" id="ARBA00004496"/>
    </source>
</evidence>
<dbReference type="InterPro" id="IPR000090">
    <property type="entry name" value="Flg_Motor_Flig"/>
</dbReference>
<keyword evidence="8" id="KW-0813">Transport</keyword>
<dbReference type="GO" id="GO:0005886">
    <property type="term" value="C:plasma membrane"/>
    <property type="evidence" value="ECO:0007669"/>
    <property type="project" value="UniProtKB-SubCell"/>
</dbReference>
<keyword evidence="15" id="KW-0375">Hydrogen ion transport</keyword>
<name>A0A7R9JCN1_TIMCA</name>
<dbReference type="CDD" id="cd01136">
    <property type="entry name" value="ATPase_flagellum-secretory_path_III"/>
    <property type="match status" value="1"/>
</dbReference>
<evidence type="ECO:0000256" key="15">
    <source>
        <dbReference type="ARBA" id="ARBA00022781"/>
    </source>
</evidence>
<dbReference type="InterPro" id="IPR018035">
    <property type="entry name" value="Flagellar_FliH/T3SS_HrpE"/>
</dbReference>